<comment type="caution">
    <text evidence="2">The sequence shown here is derived from an EMBL/GenBank/DDBJ whole genome shotgun (WGS) entry which is preliminary data.</text>
</comment>
<sequence length="11" mass="1168">RGSLKIGQPGR</sequence>
<keyword evidence="3" id="KW-1185">Reference proteome</keyword>
<dbReference type="EMBL" id="CAKOFQ010011190">
    <property type="protein sequence ID" value="CAH2020561.1"/>
    <property type="molecule type" value="Genomic_DNA"/>
</dbReference>
<gene>
    <name evidence="1" type="ORF">ACAOBT_LOCUS37945</name>
    <name evidence="2" type="ORF">ACAOBT_LOCUS38698</name>
</gene>
<protein>
    <submittedName>
        <fullName evidence="2">Uncharacterized protein</fullName>
    </submittedName>
</protein>
<evidence type="ECO:0000313" key="1">
    <source>
        <dbReference type="EMBL" id="CAH2020561.1"/>
    </source>
</evidence>
<dbReference type="EMBL" id="CAKOFQ010012736">
    <property type="protein sequence ID" value="CAH2021672.1"/>
    <property type="molecule type" value="Genomic_DNA"/>
</dbReference>
<dbReference type="Proteomes" id="UP001152888">
    <property type="component" value="Unassembled WGS sequence"/>
</dbReference>
<name>A0A9P0QJQ6_ACAOB</name>
<accession>A0A9P0QJQ6</accession>
<evidence type="ECO:0000313" key="2">
    <source>
        <dbReference type="EMBL" id="CAH2021672.1"/>
    </source>
</evidence>
<reference evidence="2" key="1">
    <citation type="submission" date="2022-03" db="EMBL/GenBank/DDBJ databases">
        <authorList>
            <person name="Sayadi A."/>
        </authorList>
    </citation>
    <scope>NUCLEOTIDE SEQUENCE</scope>
</reference>
<proteinExistence type="predicted"/>
<organism evidence="2 3">
    <name type="scientific">Acanthoscelides obtectus</name>
    <name type="common">Bean weevil</name>
    <name type="synonym">Bruchus obtectus</name>
    <dbReference type="NCBI Taxonomy" id="200917"/>
    <lineage>
        <taxon>Eukaryota</taxon>
        <taxon>Metazoa</taxon>
        <taxon>Ecdysozoa</taxon>
        <taxon>Arthropoda</taxon>
        <taxon>Hexapoda</taxon>
        <taxon>Insecta</taxon>
        <taxon>Pterygota</taxon>
        <taxon>Neoptera</taxon>
        <taxon>Endopterygota</taxon>
        <taxon>Coleoptera</taxon>
        <taxon>Polyphaga</taxon>
        <taxon>Cucujiformia</taxon>
        <taxon>Chrysomeloidea</taxon>
        <taxon>Chrysomelidae</taxon>
        <taxon>Bruchinae</taxon>
        <taxon>Bruchini</taxon>
        <taxon>Acanthoscelides</taxon>
    </lineage>
</organism>
<evidence type="ECO:0000313" key="3">
    <source>
        <dbReference type="Proteomes" id="UP001152888"/>
    </source>
</evidence>
<feature type="non-terminal residue" evidence="2">
    <location>
        <position position="1"/>
    </location>
</feature>